<evidence type="ECO:0000313" key="3">
    <source>
        <dbReference type="Proteomes" id="UP000002213"/>
    </source>
</evidence>
<reference evidence="2 3" key="1">
    <citation type="journal article" date="2009" name="Stand. Genomic Sci.">
        <title>Complete genome sequence of Actinosynnema mirum type strain (101).</title>
        <authorList>
            <person name="Land M."/>
            <person name="Lapidus A."/>
            <person name="Mayilraj S."/>
            <person name="Chen F."/>
            <person name="Copeland A."/>
            <person name="Del Rio T.G."/>
            <person name="Nolan M."/>
            <person name="Lucas S."/>
            <person name="Tice H."/>
            <person name="Cheng J.F."/>
            <person name="Chertkov O."/>
            <person name="Bruce D."/>
            <person name="Goodwin L."/>
            <person name="Pitluck S."/>
            <person name="Rohde M."/>
            <person name="Goker M."/>
            <person name="Pati A."/>
            <person name="Ivanova N."/>
            <person name="Mavromatis K."/>
            <person name="Chen A."/>
            <person name="Palaniappan K."/>
            <person name="Hauser L."/>
            <person name="Chang Y.J."/>
            <person name="Jeffries C.C."/>
            <person name="Brettin T."/>
            <person name="Detter J.C."/>
            <person name="Han C."/>
            <person name="Chain P."/>
            <person name="Tindall B.J."/>
            <person name="Bristow J."/>
            <person name="Eisen J.A."/>
            <person name="Markowitz V."/>
            <person name="Hugenholtz P."/>
            <person name="Kyrpides N.C."/>
            <person name="Klenk H.P."/>
        </authorList>
    </citation>
    <scope>NUCLEOTIDE SEQUENCE [LARGE SCALE GENOMIC DNA]</scope>
    <source>
        <strain evidence="3">ATCC 29888 / DSM 43827 / JCM 3225 / NBRC 14064 / NCIMB 13271 / NRRL B-12336 / IMRU 3971 / 101</strain>
    </source>
</reference>
<feature type="region of interest" description="Disordered" evidence="1">
    <location>
        <begin position="238"/>
        <end position="307"/>
    </location>
</feature>
<evidence type="ECO:0000313" key="2">
    <source>
        <dbReference type="EMBL" id="ACU35433.1"/>
    </source>
</evidence>
<dbReference type="HOGENOM" id="CLU_904983_0_0_11"/>
<protein>
    <recommendedName>
        <fullName evidence="4">HEAT domain containing protein</fullName>
    </recommendedName>
</protein>
<proteinExistence type="predicted"/>
<evidence type="ECO:0008006" key="4">
    <source>
        <dbReference type="Google" id="ProtNLM"/>
    </source>
</evidence>
<dbReference type="AlphaFoldDB" id="C6WAG6"/>
<accession>C6WAG6</accession>
<organism evidence="2 3">
    <name type="scientific">Actinosynnema mirum (strain ATCC 29888 / DSM 43827 / JCM 3225 / NBRC 14064 / NCIMB 13271 / NRRL B-12336 / IMRU 3971 / 101)</name>
    <dbReference type="NCBI Taxonomy" id="446462"/>
    <lineage>
        <taxon>Bacteria</taxon>
        <taxon>Bacillati</taxon>
        <taxon>Actinomycetota</taxon>
        <taxon>Actinomycetes</taxon>
        <taxon>Pseudonocardiales</taxon>
        <taxon>Pseudonocardiaceae</taxon>
        <taxon>Actinosynnema</taxon>
    </lineage>
</organism>
<gene>
    <name evidence="2" type="ordered locus">Amir_1482</name>
</gene>
<dbReference type="Proteomes" id="UP000002213">
    <property type="component" value="Chromosome"/>
</dbReference>
<sequence>MLDLLAAPPDAPLLISITKLTESSGDRQVVGDALASMATSSAGLRVRFSALSWLVVLGKPFHRRAADLACDLARSATVPGFDFPYLAGLVSRLSAPLRREVADAMHKVLQASPRQVVVIARAVLKLGFGSDPVIVEALRSAFEHPVADRGAQREAGVLLARIAPTHLASVTRKVLTPEGEVTTRAWGSSVTELASMGADVILGLVALIDDETCDYRVRMTAGQRSSCVHDLARHAGPAHHVGIRPDHRDRSELPSHLRGTAAPPPQEPAHRGGTRSPGGPHPAAEDQYACRRHLGQPPAGSPQWRLC</sequence>
<dbReference type="EMBL" id="CP001630">
    <property type="protein sequence ID" value="ACU35433.1"/>
    <property type="molecule type" value="Genomic_DNA"/>
</dbReference>
<name>C6WAG6_ACTMD</name>
<keyword evidence="3" id="KW-1185">Reference proteome</keyword>
<evidence type="ECO:0000256" key="1">
    <source>
        <dbReference type="SAM" id="MobiDB-lite"/>
    </source>
</evidence>
<feature type="compositionally biased region" description="Basic and acidic residues" evidence="1">
    <location>
        <begin position="243"/>
        <end position="255"/>
    </location>
</feature>
<dbReference type="KEGG" id="ami:Amir_1482"/>